<protein>
    <recommendedName>
        <fullName evidence="4">Secreted protein</fullName>
    </recommendedName>
</protein>
<dbReference type="AlphaFoldDB" id="A0A517MRB9"/>
<feature type="chain" id="PRO_5022087177" description="Secreted protein" evidence="1">
    <location>
        <begin position="37"/>
        <end position="774"/>
    </location>
</feature>
<sequence precursor="true">MNMNRSKQSWLLIAGTRTCMAVLLAIALVGPQPARAQEDGKPTIAPSAEATSAAAMRVETKLDELEEWIAGGEENSKKLLHWQGYLKLDDLREELDAEEPDPAVVMRILRQFRTEAKGLHMGPFRAVHNALNVWSQQLKTPKGSDLADYARAARGDHTPITQDELISERAKLRSSVQALEQSLNVTPYAGTWKEFLQWELLEPQLSDESKVTRESLTDLEIVLRRFRMNKPGLEIDAFRNVADRLEAFIPTVTWATTAKVRDASAAYDGLLKSLEEQLDRHGRQPTGETQWKVSRVYELAKQLGDSPQLVSAMHSRLSQPNLFVRVSEGMINRTAQRPVTNQQPVVDCILGTSIRGTACTQGRVTFHTQPADDQIVIQTLFTGQTASNTIGYNKPVNIYSTGTTSFNSLKQLVFTDDAFYVGAASAKAVTRTRINRISKTGGQFGRKLVEKIAWKKAGESKGQAERIAASHAETKVATGFDEQVFPAMVNGRKRYLEKVITPLMRRALKPEYLRMHSTSHGIGIDTLIARSTQLGASVPAPPLMPGHDLSFQVHESAVNNYLPLALAGVTISQDETDLAPKVTGDAPPWLNRISEVRKSAKDVTDEVVDTLEPVLADPNADSDPQEGDEGEHAFQPWSITLNNDFPASASFGDGNLAIRMRASLLASGEREFKNWDFIVTYKFVKNDNGILLRRVGKIEVLPTGFDPEWDKKMSTTKSGFRNTLAKNMNDRADRGESFPKEIPIPPITIPDLGTLTLRQIDSEAGWLTLGWGLP</sequence>
<organism evidence="2 3">
    <name type="scientific">Adhaeretor mobilis</name>
    <dbReference type="NCBI Taxonomy" id="1930276"/>
    <lineage>
        <taxon>Bacteria</taxon>
        <taxon>Pseudomonadati</taxon>
        <taxon>Planctomycetota</taxon>
        <taxon>Planctomycetia</taxon>
        <taxon>Pirellulales</taxon>
        <taxon>Lacipirellulaceae</taxon>
        <taxon>Adhaeretor</taxon>
    </lineage>
</organism>
<name>A0A517MRB9_9BACT</name>
<dbReference type="KEGG" id="amob:HG15A2_06910"/>
<reference evidence="2 3" key="1">
    <citation type="submission" date="2019-02" db="EMBL/GenBank/DDBJ databases">
        <title>Deep-cultivation of Planctomycetes and their phenomic and genomic characterization uncovers novel biology.</title>
        <authorList>
            <person name="Wiegand S."/>
            <person name="Jogler M."/>
            <person name="Boedeker C."/>
            <person name="Pinto D."/>
            <person name="Vollmers J."/>
            <person name="Rivas-Marin E."/>
            <person name="Kohn T."/>
            <person name="Peeters S.H."/>
            <person name="Heuer A."/>
            <person name="Rast P."/>
            <person name="Oberbeckmann S."/>
            <person name="Bunk B."/>
            <person name="Jeske O."/>
            <person name="Meyerdierks A."/>
            <person name="Storesund J.E."/>
            <person name="Kallscheuer N."/>
            <person name="Luecker S."/>
            <person name="Lage O.M."/>
            <person name="Pohl T."/>
            <person name="Merkel B.J."/>
            <person name="Hornburger P."/>
            <person name="Mueller R.-W."/>
            <person name="Bruemmer F."/>
            <person name="Labrenz M."/>
            <person name="Spormann A.M."/>
            <person name="Op den Camp H."/>
            <person name="Overmann J."/>
            <person name="Amann R."/>
            <person name="Jetten M.S.M."/>
            <person name="Mascher T."/>
            <person name="Medema M.H."/>
            <person name="Devos D.P."/>
            <person name="Kaster A.-K."/>
            <person name="Ovreas L."/>
            <person name="Rohde M."/>
            <person name="Galperin M.Y."/>
            <person name="Jogler C."/>
        </authorList>
    </citation>
    <scope>NUCLEOTIDE SEQUENCE [LARGE SCALE GENOMIC DNA]</scope>
    <source>
        <strain evidence="2 3">HG15A2</strain>
    </source>
</reference>
<evidence type="ECO:0000313" key="2">
    <source>
        <dbReference type="EMBL" id="QDS97430.1"/>
    </source>
</evidence>
<gene>
    <name evidence="2" type="ORF">HG15A2_06910</name>
</gene>
<proteinExistence type="predicted"/>
<evidence type="ECO:0008006" key="4">
    <source>
        <dbReference type="Google" id="ProtNLM"/>
    </source>
</evidence>
<feature type="signal peptide" evidence="1">
    <location>
        <begin position="1"/>
        <end position="36"/>
    </location>
</feature>
<accession>A0A517MRB9</accession>
<keyword evidence="3" id="KW-1185">Reference proteome</keyword>
<evidence type="ECO:0000256" key="1">
    <source>
        <dbReference type="SAM" id="SignalP"/>
    </source>
</evidence>
<dbReference type="Proteomes" id="UP000319852">
    <property type="component" value="Chromosome"/>
</dbReference>
<dbReference type="EMBL" id="CP036263">
    <property type="protein sequence ID" value="QDS97430.1"/>
    <property type="molecule type" value="Genomic_DNA"/>
</dbReference>
<evidence type="ECO:0000313" key="3">
    <source>
        <dbReference type="Proteomes" id="UP000319852"/>
    </source>
</evidence>
<keyword evidence="1" id="KW-0732">Signal</keyword>